<keyword evidence="3 6" id="KW-0812">Transmembrane</keyword>
<keyword evidence="5 6" id="KW-0472">Membrane</keyword>
<feature type="transmembrane region" description="Helical" evidence="6">
    <location>
        <begin position="201"/>
        <end position="218"/>
    </location>
</feature>
<sequence>MALIRTFHEHHDNSDCCQLSSGRARPVGGPAARDCGGPTVTGERLLVPVSESSTLRNTVAYAVRNAVEGENRYDAVHFVSPASRRIAGEEYVESARELLDRVEVWAGEDLGEDDPDLTVETALIGVDAYLFSPGDYVELLAGYAEDNGIGSVLLDPEFNPGQNTPLLPPLEAELDGAGFSVETAPVERGTRRERLVRRASLGQFVLLAGLSYGFYLLIGGSLAAFDLVTGAISAGIVATVLWRISLTGPVRPGRLLARIARMLVYTPYLLYEIVVANLAIAYVVLHPSLPIDPEVVEFDAAVWSELPVTTLANSITLTPGTLTVDVTRQHFVVHTLTEGARDDLLDGGLERAVRFVFYGRAAARGPGPRERGDDGGEDS</sequence>
<dbReference type="PANTHER" id="PTHR34584">
    <property type="entry name" value="NA(+)/H(+) ANTIPORTER SUBUNIT E1"/>
    <property type="match status" value="1"/>
</dbReference>
<dbReference type="GO" id="GO:0008324">
    <property type="term" value="F:monoatomic cation transmembrane transporter activity"/>
    <property type="evidence" value="ECO:0007669"/>
    <property type="project" value="InterPro"/>
</dbReference>
<keyword evidence="8" id="KW-1185">Reference proteome</keyword>
<feature type="transmembrane region" description="Helical" evidence="6">
    <location>
        <begin position="224"/>
        <end position="242"/>
    </location>
</feature>
<reference evidence="8" key="1">
    <citation type="submission" date="2016-10" db="EMBL/GenBank/DDBJ databases">
        <authorList>
            <person name="Varghese N."/>
            <person name="Submissions S."/>
        </authorList>
    </citation>
    <scope>NUCLEOTIDE SEQUENCE [LARGE SCALE GENOMIC DNA]</scope>
    <source>
        <strain evidence="8">IBRC-M 10043</strain>
    </source>
</reference>
<organism evidence="7 8">
    <name type="scientific">Halorientalis persicus</name>
    <dbReference type="NCBI Taxonomy" id="1367881"/>
    <lineage>
        <taxon>Archaea</taxon>
        <taxon>Methanobacteriati</taxon>
        <taxon>Methanobacteriota</taxon>
        <taxon>Stenosarchaea group</taxon>
        <taxon>Halobacteria</taxon>
        <taxon>Halobacteriales</taxon>
        <taxon>Haloarculaceae</taxon>
        <taxon>Halorientalis</taxon>
    </lineage>
</organism>
<comment type="subcellular location">
    <subcellularLocation>
        <location evidence="1">Cell membrane</location>
        <topology evidence="1">Multi-pass membrane protein</topology>
    </subcellularLocation>
</comment>
<accession>A0A1H8KEI9</accession>
<evidence type="ECO:0000256" key="3">
    <source>
        <dbReference type="ARBA" id="ARBA00022692"/>
    </source>
</evidence>
<evidence type="ECO:0000256" key="2">
    <source>
        <dbReference type="ARBA" id="ARBA00022475"/>
    </source>
</evidence>
<keyword evidence="2" id="KW-1003">Cell membrane</keyword>
<dbReference type="PANTHER" id="PTHR34584:SF1">
    <property type="entry name" value="NA(+)_H(+) ANTIPORTER SUBUNIT E1"/>
    <property type="match status" value="1"/>
</dbReference>
<dbReference type="Pfam" id="PF01899">
    <property type="entry name" value="MNHE"/>
    <property type="match status" value="1"/>
</dbReference>
<proteinExistence type="predicted"/>
<dbReference type="EMBL" id="FOCX01000006">
    <property type="protein sequence ID" value="SEN91412.1"/>
    <property type="molecule type" value="Genomic_DNA"/>
</dbReference>
<protein>
    <submittedName>
        <fullName evidence="7">Multisubunit sodium/proton antiporter, MrpE subunit</fullName>
    </submittedName>
</protein>
<dbReference type="Proteomes" id="UP000198775">
    <property type="component" value="Unassembled WGS sequence"/>
</dbReference>
<keyword evidence="4 6" id="KW-1133">Transmembrane helix</keyword>
<evidence type="ECO:0000256" key="5">
    <source>
        <dbReference type="ARBA" id="ARBA00023136"/>
    </source>
</evidence>
<evidence type="ECO:0000313" key="7">
    <source>
        <dbReference type="EMBL" id="SEN91412.1"/>
    </source>
</evidence>
<dbReference type="AlphaFoldDB" id="A0A1H8KEI9"/>
<dbReference type="OrthoDB" id="85180at2157"/>
<dbReference type="InterPro" id="IPR002758">
    <property type="entry name" value="Cation_antiport_E"/>
</dbReference>
<evidence type="ECO:0000256" key="1">
    <source>
        <dbReference type="ARBA" id="ARBA00004651"/>
    </source>
</evidence>
<evidence type="ECO:0000256" key="4">
    <source>
        <dbReference type="ARBA" id="ARBA00022989"/>
    </source>
</evidence>
<evidence type="ECO:0000256" key="6">
    <source>
        <dbReference type="SAM" id="Phobius"/>
    </source>
</evidence>
<evidence type="ECO:0000313" key="8">
    <source>
        <dbReference type="Proteomes" id="UP000198775"/>
    </source>
</evidence>
<dbReference type="NCBIfam" id="NF009295">
    <property type="entry name" value="PRK12652.1"/>
    <property type="match status" value="1"/>
</dbReference>
<gene>
    <name evidence="7" type="ORF">SAMN05216388_100640</name>
</gene>
<dbReference type="GO" id="GO:0005886">
    <property type="term" value="C:plasma membrane"/>
    <property type="evidence" value="ECO:0007669"/>
    <property type="project" value="UniProtKB-SubCell"/>
</dbReference>
<name>A0A1H8KEI9_9EURY</name>
<feature type="transmembrane region" description="Helical" evidence="6">
    <location>
        <begin position="263"/>
        <end position="285"/>
    </location>
</feature>